<keyword evidence="2" id="KW-1185">Reference proteome</keyword>
<reference evidence="1 2" key="1">
    <citation type="submission" date="2018-01" db="EMBL/GenBank/DDBJ databases">
        <title>The draft genome of an aniline degradation strain ANB-1.</title>
        <authorList>
            <person name="Zhang L."/>
            <person name="Jiang J."/>
        </authorList>
    </citation>
    <scope>NUCLEOTIDE SEQUENCE [LARGE SCALE GENOMIC DNA]</scope>
    <source>
        <strain evidence="1 2">ANB-1</strain>
    </source>
</reference>
<dbReference type="Pfam" id="PF10707">
    <property type="entry name" value="YrbL-PhoP_reg"/>
    <property type="match status" value="1"/>
</dbReference>
<gene>
    <name evidence="1" type="ORF">C1I89_14825</name>
</gene>
<evidence type="ECO:0000313" key="1">
    <source>
        <dbReference type="EMBL" id="PND33720.1"/>
    </source>
</evidence>
<comment type="caution">
    <text evidence="1">The sequence shown here is derived from an EMBL/GenBank/DDBJ whole genome shotgun (WGS) entry which is preliminary data.</text>
</comment>
<dbReference type="EMBL" id="POQS01000003">
    <property type="protein sequence ID" value="PND33720.1"/>
    <property type="molecule type" value="Genomic_DNA"/>
</dbReference>
<protein>
    <recommendedName>
        <fullName evidence="3">PhoP regulatory network protein YrbL</fullName>
    </recommendedName>
</protein>
<name>A0A2N8KJT9_9BURK</name>
<evidence type="ECO:0000313" key="2">
    <source>
        <dbReference type="Proteomes" id="UP000235994"/>
    </source>
</evidence>
<dbReference type="Proteomes" id="UP000235994">
    <property type="component" value="Unassembled WGS sequence"/>
</dbReference>
<proteinExistence type="predicted"/>
<dbReference type="InterPro" id="IPR019647">
    <property type="entry name" value="PhoP_reg_network_YrbL"/>
</dbReference>
<evidence type="ECO:0008006" key="3">
    <source>
        <dbReference type="Google" id="ProtNLM"/>
    </source>
</evidence>
<dbReference type="AlphaFoldDB" id="A0A2N8KJT9"/>
<accession>A0A2N8KJT9</accession>
<organism evidence="1 2">
    <name type="scientific">Achromobacter pulmonis</name>
    <dbReference type="NCBI Taxonomy" id="1389932"/>
    <lineage>
        <taxon>Bacteria</taxon>
        <taxon>Pseudomonadati</taxon>
        <taxon>Pseudomonadota</taxon>
        <taxon>Betaproteobacteria</taxon>
        <taxon>Burkholderiales</taxon>
        <taxon>Alcaligenaceae</taxon>
        <taxon>Achromobacter</taxon>
    </lineage>
</organism>
<sequence>MCAMYRASVLQGRAEQAPDSIGLEALSEKFSLGGQGTFEVLDLGQAAVSAAGSERDVYLHPTDRSLVIKVINRTRIYESGRRVAWHKRFQREGAHRVFIAETVEYIATTARLGTSRGNMLMARIAGLVLTSQGLGLTVERIVDGQGRLAPTLKQVVAHHGFGPELRLLVHEFFMALIDAHVIFNDVSASNIVLGFNADGKKGLYLVDGVGSKQLLPLYAWSKALNGRRLLRKYREMVDKLS</sequence>